<dbReference type="AlphaFoldDB" id="A0A158DPM9"/>
<dbReference type="Proteomes" id="UP000054870">
    <property type="component" value="Unassembled WGS sequence"/>
</dbReference>
<proteinExistence type="predicted"/>
<name>A0A158DPM9_9BURK</name>
<comment type="caution">
    <text evidence="1">The sequence shown here is derived from an EMBL/GenBank/DDBJ whole genome shotgun (WGS) entry which is preliminary data.</text>
</comment>
<reference evidence="1" key="1">
    <citation type="submission" date="2016-01" db="EMBL/GenBank/DDBJ databases">
        <authorList>
            <person name="Peeters C."/>
        </authorList>
    </citation>
    <scope>NUCLEOTIDE SEQUENCE [LARGE SCALE GENOMIC DNA]</scope>
    <source>
        <strain evidence="1">LMG 29318</strain>
    </source>
</reference>
<evidence type="ECO:0000313" key="2">
    <source>
        <dbReference type="Proteomes" id="UP000054870"/>
    </source>
</evidence>
<protein>
    <submittedName>
        <fullName evidence="1">Uncharacterized protein</fullName>
    </submittedName>
</protein>
<sequence length="76" mass="8398">MNRAMNNLGAGTPRCSVRHLDSAIEHLEDVLSPEGANSLFSKTYWRGRVVQTLSTPGLAPSQHSRLQRLLDRIAQA</sequence>
<accession>A0A158DPM9</accession>
<organism evidence="1 2">
    <name type="scientific">Caballeronia catudaia</name>
    <dbReference type="NCBI Taxonomy" id="1777136"/>
    <lineage>
        <taxon>Bacteria</taxon>
        <taxon>Pseudomonadati</taxon>
        <taxon>Pseudomonadota</taxon>
        <taxon>Betaproteobacteria</taxon>
        <taxon>Burkholderiales</taxon>
        <taxon>Burkholderiaceae</taxon>
        <taxon>Caballeronia</taxon>
    </lineage>
</organism>
<evidence type="ECO:0000313" key="1">
    <source>
        <dbReference type="EMBL" id="SAK96554.1"/>
    </source>
</evidence>
<gene>
    <name evidence="1" type="ORF">AWB75_07022</name>
</gene>
<dbReference type="EMBL" id="FCOF02000088">
    <property type="protein sequence ID" value="SAK96554.1"/>
    <property type="molecule type" value="Genomic_DNA"/>
</dbReference>
<keyword evidence="2" id="KW-1185">Reference proteome</keyword>